<keyword evidence="3" id="KW-1185">Reference proteome</keyword>
<dbReference type="EMBL" id="JAFBCP010000001">
    <property type="protein sequence ID" value="MBM7817290.1"/>
    <property type="molecule type" value="Genomic_DNA"/>
</dbReference>
<proteinExistence type="predicted"/>
<accession>A0ABS2SN15</accession>
<feature type="region of interest" description="Disordered" evidence="1">
    <location>
        <begin position="1"/>
        <end position="20"/>
    </location>
</feature>
<evidence type="ECO:0000256" key="1">
    <source>
        <dbReference type="SAM" id="MobiDB-lite"/>
    </source>
</evidence>
<sequence length="43" mass="4791">MTPFERVVGDSSKDYTVTAPTFTTGPTTEWLHTTMRDSTATPR</sequence>
<gene>
    <name evidence="2" type="ORF">JOE56_001984</name>
</gene>
<organism evidence="2 3">
    <name type="scientific">Brevibacterium paucivorans</name>
    <dbReference type="NCBI Taxonomy" id="170994"/>
    <lineage>
        <taxon>Bacteria</taxon>
        <taxon>Bacillati</taxon>
        <taxon>Actinomycetota</taxon>
        <taxon>Actinomycetes</taxon>
        <taxon>Micrococcales</taxon>
        <taxon>Brevibacteriaceae</taxon>
        <taxon>Brevibacterium</taxon>
    </lineage>
</organism>
<evidence type="ECO:0000313" key="2">
    <source>
        <dbReference type="EMBL" id="MBM7817290.1"/>
    </source>
</evidence>
<comment type="caution">
    <text evidence="2">The sequence shown here is derived from an EMBL/GenBank/DDBJ whole genome shotgun (WGS) entry which is preliminary data.</text>
</comment>
<evidence type="ECO:0000313" key="3">
    <source>
        <dbReference type="Proteomes" id="UP000809290"/>
    </source>
</evidence>
<name>A0ABS2SN15_9MICO</name>
<protein>
    <submittedName>
        <fullName evidence="2">Uncharacterized protein</fullName>
    </submittedName>
</protein>
<dbReference type="Proteomes" id="UP000809290">
    <property type="component" value="Unassembled WGS sequence"/>
</dbReference>
<reference evidence="2 3" key="1">
    <citation type="submission" date="2021-01" db="EMBL/GenBank/DDBJ databases">
        <title>Sequencing the genomes of 1000 actinobacteria strains.</title>
        <authorList>
            <person name="Klenk H.-P."/>
        </authorList>
    </citation>
    <scope>NUCLEOTIDE SEQUENCE [LARGE SCALE GENOMIC DNA]</scope>
    <source>
        <strain evidence="2 3">DSM 13657</strain>
    </source>
</reference>